<evidence type="ECO:0000256" key="3">
    <source>
        <dbReference type="ARBA" id="ARBA00022771"/>
    </source>
</evidence>
<evidence type="ECO:0000256" key="5">
    <source>
        <dbReference type="ARBA" id="ARBA00023015"/>
    </source>
</evidence>
<evidence type="ECO:0000313" key="11">
    <source>
        <dbReference type="EMBL" id="PIO65556.1"/>
    </source>
</evidence>
<evidence type="ECO:0000256" key="6">
    <source>
        <dbReference type="ARBA" id="ARBA00023125"/>
    </source>
</evidence>
<evidence type="ECO:0000256" key="7">
    <source>
        <dbReference type="ARBA" id="ARBA00023163"/>
    </source>
</evidence>
<evidence type="ECO:0000256" key="1">
    <source>
        <dbReference type="ARBA" id="ARBA00005993"/>
    </source>
</evidence>
<keyword evidence="7" id="KW-0804">Transcription</keyword>
<keyword evidence="5" id="KW-0805">Transcription regulation</keyword>
<sequence length="194" mass="21942">MKSRKQCVICESPTARSIHFGARSCKACAAFFRRTIALGVTFECKESVPCTIHYEKRMSCKKCRFDKCIAFNMRPELVRSTRGAKAVSTTSDDDHMVMEHTEFPLPSQSVDDTRSLDSKRSLRSNDVPRIPATAFLEPPQTTMYANGALKHGDVECVEGVFSFCIEVPHRIKRVLRNRYPAFSGDCSECKFGIW</sequence>
<evidence type="ECO:0000313" key="12">
    <source>
        <dbReference type="Proteomes" id="UP000230423"/>
    </source>
</evidence>
<name>A0A2G9U5N5_TELCI</name>
<dbReference type="EMBL" id="KZ348910">
    <property type="protein sequence ID" value="PIO65556.1"/>
    <property type="molecule type" value="Genomic_DNA"/>
</dbReference>
<reference evidence="11 12" key="1">
    <citation type="submission" date="2015-09" db="EMBL/GenBank/DDBJ databases">
        <title>Draft genome of the parasitic nematode Teladorsagia circumcincta isolate WARC Sus (inbred).</title>
        <authorList>
            <person name="Mitreva M."/>
        </authorList>
    </citation>
    <scope>NUCLEOTIDE SEQUENCE [LARGE SCALE GENOMIC DNA]</scope>
    <source>
        <strain evidence="11 12">S</strain>
    </source>
</reference>
<comment type="similarity">
    <text evidence="1">Belongs to the nuclear hormone receptor family.</text>
</comment>
<organism evidence="11 12">
    <name type="scientific">Teladorsagia circumcincta</name>
    <name type="common">Brown stomach worm</name>
    <name type="synonym">Ostertagia circumcincta</name>
    <dbReference type="NCBI Taxonomy" id="45464"/>
    <lineage>
        <taxon>Eukaryota</taxon>
        <taxon>Metazoa</taxon>
        <taxon>Ecdysozoa</taxon>
        <taxon>Nematoda</taxon>
        <taxon>Chromadorea</taxon>
        <taxon>Rhabditida</taxon>
        <taxon>Rhabditina</taxon>
        <taxon>Rhabditomorpha</taxon>
        <taxon>Strongyloidea</taxon>
        <taxon>Trichostrongylidae</taxon>
        <taxon>Teladorsagia</taxon>
    </lineage>
</organism>
<dbReference type="OrthoDB" id="9996608at2759"/>
<evidence type="ECO:0000256" key="2">
    <source>
        <dbReference type="ARBA" id="ARBA00022723"/>
    </source>
</evidence>
<accession>A0A2G9U5N5</accession>
<evidence type="ECO:0000256" key="8">
    <source>
        <dbReference type="ARBA" id="ARBA00023170"/>
    </source>
</evidence>
<dbReference type="PANTHER" id="PTHR46397:SF5">
    <property type="entry name" value="NUCLEAR HORMONE RECEPTOR FAMILY MEMBER NHR-20"/>
    <property type="match status" value="1"/>
</dbReference>
<feature type="domain" description="Nuclear receptor" evidence="10">
    <location>
        <begin position="4"/>
        <end position="80"/>
    </location>
</feature>
<dbReference type="Gene3D" id="3.30.50.10">
    <property type="entry name" value="Erythroid Transcription Factor GATA-1, subunit A"/>
    <property type="match status" value="1"/>
</dbReference>
<keyword evidence="9" id="KW-0539">Nucleus</keyword>
<dbReference type="SMART" id="SM00399">
    <property type="entry name" value="ZnF_C4"/>
    <property type="match status" value="1"/>
</dbReference>
<dbReference type="PROSITE" id="PS00031">
    <property type="entry name" value="NUCLEAR_REC_DBD_1"/>
    <property type="match status" value="1"/>
</dbReference>
<dbReference type="InterPro" id="IPR013088">
    <property type="entry name" value="Znf_NHR/GATA"/>
</dbReference>
<keyword evidence="8" id="KW-0675">Receptor</keyword>
<dbReference type="GO" id="GO:0003700">
    <property type="term" value="F:DNA-binding transcription factor activity"/>
    <property type="evidence" value="ECO:0007669"/>
    <property type="project" value="InterPro"/>
</dbReference>
<keyword evidence="6" id="KW-0238">DNA-binding</keyword>
<gene>
    <name evidence="11" type="ORF">TELCIR_12765</name>
</gene>
<dbReference type="GO" id="GO:0043565">
    <property type="term" value="F:sequence-specific DNA binding"/>
    <property type="evidence" value="ECO:0007669"/>
    <property type="project" value="InterPro"/>
</dbReference>
<feature type="non-terminal residue" evidence="11">
    <location>
        <position position="1"/>
    </location>
</feature>
<keyword evidence="2" id="KW-0479">Metal-binding</keyword>
<dbReference type="PROSITE" id="PS51030">
    <property type="entry name" value="NUCLEAR_REC_DBD_2"/>
    <property type="match status" value="1"/>
</dbReference>
<keyword evidence="12" id="KW-1185">Reference proteome</keyword>
<dbReference type="Pfam" id="PF00105">
    <property type="entry name" value="zf-C4"/>
    <property type="match status" value="1"/>
</dbReference>
<dbReference type="GO" id="GO:0008270">
    <property type="term" value="F:zinc ion binding"/>
    <property type="evidence" value="ECO:0007669"/>
    <property type="project" value="UniProtKB-KW"/>
</dbReference>
<dbReference type="PRINTS" id="PR00047">
    <property type="entry name" value="STROIDFINGER"/>
</dbReference>
<dbReference type="AlphaFoldDB" id="A0A2G9U5N5"/>
<keyword evidence="3" id="KW-0863">Zinc-finger</keyword>
<keyword evidence="4" id="KW-0862">Zinc</keyword>
<dbReference type="InterPro" id="IPR001628">
    <property type="entry name" value="Znf_hrmn_rcpt"/>
</dbReference>
<dbReference type="Proteomes" id="UP000230423">
    <property type="component" value="Unassembled WGS sequence"/>
</dbReference>
<dbReference type="SUPFAM" id="SSF57716">
    <property type="entry name" value="Glucocorticoid receptor-like (DNA-binding domain)"/>
    <property type="match status" value="1"/>
</dbReference>
<evidence type="ECO:0000259" key="10">
    <source>
        <dbReference type="PROSITE" id="PS51030"/>
    </source>
</evidence>
<proteinExistence type="inferred from homology"/>
<evidence type="ECO:0000256" key="9">
    <source>
        <dbReference type="ARBA" id="ARBA00023242"/>
    </source>
</evidence>
<dbReference type="PANTHER" id="PTHR46397">
    <property type="entry name" value="NUCLEAR HORMONE RECEPTOR FAMILY-RELATED"/>
    <property type="match status" value="1"/>
</dbReference>
<evidence type="ECO:0000256" key="4">
    <source>
        <dbReference type="ARBA" id="ARBA00022833"/>
    </source>
</evidence>
<protein>
    <submittedName>
        <fullName evidence="11">Zinc finger, C4 type</fullName>
    </submittedName>
</protein>